<feature type="compositionally biased region" description="Acidic residues" evidence="13">
    <location>
        <begin position="33"/>
        <end position="48"/>
    </location>
</feature>
<evidence type="ECO:0000256" key="9">
    <source>
        <dbReference type="ARBA" id="ARBA00022884"/>
    </source>
</evidence>
<dbReference type="EMBL" id="JARJCW010000002">
    <property type="protein sequence ID" value="KAJ7228293.1"/>
    <property type="molecule type" value="Genomic_DNA"/>
</dbReference>
<comment type="subcellular location">
    <subcellularLocation>
        <location evidence="2">Cytoplasm</location>
    </subcellularLocation>
    <subcellularLocation>
        <location evidence="1">Nucleus</location>
    </subcellularLocation>
</comment>
<feature type="region of interest" description="Disordered" evidence="13">
    <location>
        <begin position="108"/>
        <end position="158"/>
    </location>
</feature>
<keyword evidence="9" id="KW-0694">RNA-binding</keyword>
<dbReference type="GO" id="GO:0008380">
    <property type="term" value="P:RNA splicing"/>
    <property type="evidence" value="ECO:0007669"/>
    <property type="project" value="UniProtKB-KW"/>
</dbReference>
<evidence type="ECO:0000256" key="4">
    <source>
        <dbReference type="ARBA" id="ARBA00022448"/>
    </source>
</evidence>
<comment type="caution">
    <text evidence="15">The sequence shown here is derived from an EMBL/GenBank/DDBJ whole genome shotgun (WGS) entry which is preliminary data.</text>
</comment>
<keyword evidence="6" id="KW-0507">mRNA processing</keyword>
<organism evidence="15 16">
    <name type="scientific">Mycena pura</name>
    <dbReference type="NCBI Taxonomy" id="153505"/>
    <lineage>
        <taxon>Eukaryota</taxon>
        <taxon>Fungi</taxon>
        <taxon>Dikarya</taxon>
        <taxon>Basidiomycota</taxon>
        <taxon>Agaricomycotina</taxon>
        <taxon>Agaricomycetes</taxon>
        <taxon>Agaricomycetidae</taxon>
        <taxon>Agaricales</taxon>
        <taxon>Marasmiineae</taxon>
        <taxon>Mycenaceae</taxon>
        <taxon>Mycena</taxon>
    </lineage>
</organism>
<reference evidence="15" key="1">
    <citation type="submission" date="2023-03" db="EMBL/GenBank/DDBJ databases">
        <title>Massive genome expansion in bonnet fungi (Mycena s.s.) driven by repeated elements and novel gene families across ecological guilds.</title>
        <authorList>
            <consortium name="Lawrence Berkeley National Laboratory"/>
            <person name="Harder C.B."/>
            <person name="Miyauchi S."/>
            <person name="Viragh M."/>
            <person name="Kuo A."/>
            <person name="Thoen E."/>
            <person name="Andreopoulos B."/>
            <person name="Lu D."/>
            <person name="Skrede I."/>
            <person name="Drula E."/>
            <person name="Henrissat B."/>
            <person name="Morin E."/>
            <person name="Kohler A."/>
            <person name="Barry K."/>
            <person name="LaButti K."/>
            <person name="Morin E."/>
            <person name="Salamov A."/>
            <person name="Lipzen A."/>
            <person name="Mereny Z."/>
            <person name="Hegedus B."/>
            <person name="Baldrian P."/>
            <person name="Stursova M."/>
            <person name="Weitz H."/>
            <person name="Taylor A."/>
            <person name="Grigoriev I.V."/>
            <person name="Nagy L.G."/>
            <person name="Martin F."/>
            <person name="Kauserud H."/>
        </authorList>
    </citation>
    <scope>NUCLEOTIDE SEQUENCE</scope>
    <source>
        <strain evidence="15">9144</strain>
    </source>
</reference>
<dbReference type="AlphaFoldDB" id="A0AAD6YS64"/>
<evidence type="ECO:0000256" key="6">
    <source>
        <dbReference type="ARBA" id="ARBA00022664"/>
    </source>
</evidence>
<accession>A0AAD6YS64</accession>
<feature type="compositionally biased region" description="Polar residues" evidence="13">
    <location>
        <begin position="53"/>
        <end position="62"/>
    </location>
</feature>
<feature type="compositionally biased region" description="Basic and acidic residues" evidence="13">
    <location>
        <begin position="624"/>
        <end position="633"/>
    </location>
</feature>
<evidence type="ECO:0000256" key="7">
    <source>
        <dbReference type="ARBA" id="ARBA00022816"/>
    </source>
</evidence>
<dbReference type="GO" id="GO:0051028">
    <property type="term" value="P:mRNA transport"/>
    <property type="evidence" value="ECO:0007669"/>
    <property type="project" value="UniProtKB-KW"/>
</dbReference>
<evidence type="ECO:0000256" key="1">
    <source>
        <dbReference type="ARBA" id="ARBA00004123"/>
    </source>
</evidence>
<keyword evidence="8" id="KW-0810">Translation regulation</keyword>
<dbReference type="Proteomes" id="UP001219525">
    <property type="component" value="Unassembled WGS sequence"/>
</dbReference>
<evidence type="ECO:0000256" key="13">
    <source>
        <dbReference type="SAM" id="MobiDB-lite"/>
    </source>
</evidence>
<feature type="region of interest" description="Disordered" evidence="13">
    <location>
        <begin position="194"/>
        <end position="271"/>
    </location>
</feature>
<evidence type="ECO:0000256" key="2">
    <source>
        <dbReference type="ARBA" id="ARBA00004496"/>
    </source>
</evidence>
<comment type="similarity">
    <text evidence="3">Belongs to the CASC3 family.</text>
</comment>
<dbReference type="GO" id="GO:0000184">
    <property type="term" value="P:nuclear-transcribed mRNA catabolic process, nonsense-mediated decay"/>
    <property type="evidence" value="ECO:0007669"/>
    <property type="project" value="UniProtKB-KW"/>
</dbReference>
<feature type="compositionally biased region" description="Low complexity" evidence="13">
    <location>
        <begin position="255"/>
        <end position="265"/>
    </location>
</feature>
<evidence type="ECO:0000256" key="12">
    <source>
        <dbReference type="ARBA" id="ARBA00023242"/>
    </source>
</evidence>
<sequence>MPSKRLAPRRGRAPHASESDDDDAERVARSDTDDSNDSLDESDSDSDSEPVSRHQSPNTSHSPDADEKPAPFFTATPAAWSDMMEDTADLPVISFDKLDAHTVRKVRMADPVLDSDEEDNDQPVASTSRHSPAPPFPRASRPQSQSARQAYQHRLESDPSFVPVVGEFWGHDDRLLDKDLRSLSGWWRGRWQGRGRARGGPFSRGRGRGAFSNGTTNGGDPEVAPNSPLDRTWTHDGFEEMRRREDNRHRPPVPRGGVPLRGSPSFRSRGALANRTPGRIWFAMKPELMWTKQHEAFLFFDPALKSRPGQPPGLRVCLPGGTSTVVRLVPRPRTVKPAQKTAAGQAEFVVHLPRGNKAQLEEEAPPADPPITVKLGPTVHPAPAPTPPLAPAPALAGLLEPDEDGWVQPDPATIALATVSSPPSGLPPALPSQPQVQSLPVQPPTFFPFAPPPSFGFPPPLYAPVAPPSTFPAPQPGYAQPPSFATHTPPPGFSTQTPPPPVFGTPPGFSAPLPLGVAMDARGMTYELASGRPVMLYGGYHTSSASVGGHAHPMNVSGPSHVHSMSVGGHAHTPSLSGQDPPLFAFARPSTRVEIRAPDGTRHSPTTSLLSPLSPRSPTRRSPLSREPDDAAHTAKKLRTDASAFVPSHAATPSTSGYLPASYDAGTGAHPNGATYDANGMYDAYGAYVPSQYYYSNPYYAQPNGETPLGTVYYG</sequence>
<feature type="compositionally biased region" description="Basic residues" evidence="13">
    <location>
        <begin position="1"/>
        <end position="13"/>
    </location>
</feature>
<feature type="compositionally biased region" description="Low complexity" evidence="13">
    <location>
        <begin position="603"/>
        <end position="622"/>
    </location>
</feature>
<gene>
    <name evidence="15" type="ORF">GGX14DRAFT_412519</name>
</gene>
<keyword evidence="5" id="KW-0963">Cytoplasm</keyword>
<evidence type="ECO:0000313" key="15">
    <source>
        <dbReference type="EMBL" id="KAJ7228293.1"/>
    </source>
</evidence>
<evidence type="ECO:0000313" key="16">
    <source>
        <dbReference type="Proteomes" id="UP001219525"/>
    </source>
</evidence>
<evidence type="ECO:0000259" key="14">
    <source>
        <dbReference type="Pfam" id="PF09405"/>
    </source>
</evidence>
<keyword evidence="11" id="KW-0508">mRNA splicing</keyword>
<keyword evidence="16" id="KW-1185">Reference proteome</keyword>
<feature type="compositionally biased region" description="Basic and acidic residues" evidence="13">
    <location>
        <begin position="232"/>
        <end position="249"/>
    </location>
</feature>
<keyword evidence="4" id="KW-0813">Transport</keyword>
<evidence type="ECO:0000256" key="10">
    <source>
        <dbReference type="ARBA" id="ARBA00023161"/>
    </source>
</evidence>
<dbReference type="InterPro" id="IPR018545">
    <property type="entry name" value="Btz_dom"/>
</dbReference>
<evidence type="ECO:0000256" key="11">
    <source>
        <dbReference type="ARBA" id="ARBA00023187"/>
    </source>
</evidence>
<dbReference type="GO" id="GO:0005737">
    <property type="term" value="C:cytoplasm"/>
    <property type="evidence" value="ECO:0007669"/>
    <property type="project" value="UniProtKB-SubCell"/>
</dbReference>
<dbReference type="GO" id="GO:0006417">
    <property type="term" value="P:regulation of translation"/>
    <property type="evidence" value="ECO:0007669"/>
    <property type="project" value="UniProtKB-KW"/>
</dbReference>
<evidence type="ECO:0000256" key="8">
    <source>
        <dbReference type="ARBA" id="ARBA00022845"/>
    </source>
</evidence>
<proteinExistence type="inferred from homology"/>
<feature type="region of interest" description="Disordered" evidence="13">
    <location>
        <begin position="550"/>
        <end position="633"/>
    </location>
</feature>
<keyword evidence="12" id="KW-0539">Nucleus</keyword>
<evidence type="ECO:0000256" key="5">
    <source>
        <dbReference type="ARBA" id="ARBA00022490"/>
    </source>
</evidence>
<feature type="compositionally biased region" description="Basic and acidic residues" evidence="13">
    <location>
        <begin position="591"/>
        <end position="602"/>
    </location>
</feature>
<feature type="compositionally biased region" description="Low complexity" evidence="13">
    <location>
        <begin position="199"/>
        <end position="212"/>
    </location>
</feature>
<dbReference type="PRINTS" id="PR01217">
    <property type="entry name" value="PRICHEXTENSN"/>
</dbReference>
<dbReference type="GO" id="GO:0035145">
    <property type="term" value="C:exon-exon junction complex"/>
    <property type="evidence" value="ECO:0007669"/>
    <property type="project" value="InterPro"/>
</dbReference>
<evidence type="ECO:0000256" key="3">
    <source>
        <dbReference type="ARBA" id="ARBA00009548"/>
    </source>
</evidence>
<dbReference type="GO" id="GO:0006397">
    <property type="term" value="P:mRNA processing"/>
    <property type="evidence" value="ECO:0007669"/>
    <property type="project" value="UniProtKB-KW"/>
</dbReference>
<keyword evidence="7" id="KW-0509">mRNA transport</keyword>
<name>A0AAD6YS64_9AGAR</name>
<feature type="domain" description="Btz" evidence="14">
    <location>
        <begin position="142"/>
        <end position="256"/>
    </location>
</feature>
<dbReference type="GO" id="GO:0003729">
    <property type="term" value="F:mRNA binding"/>
    <property type="evidence" value="ECO:0007669"/>
    <property type="project" value="InterPro"/>
</dbReference>
<feature type="region of interest" description="Disordered" evidence="13">
    <location>
        <begin position="1"/>
        <end position="77"/>
    </location>
</feature>
<protein>
    <recommendedName>
        <fullName evidence="14">Btz domain-containing protein</fullName>
    </recommendedName>
</protein>
<dbReference type="Pfam" id="PF09405">
    <property type="entry name" value="Btz"/>
    <property type="match status" value="1"/>
</dbReference>
<feature type="region of interest" description="Disordered" evidence="13">
    <location>
        <begin position="472"/>
        <end position="495"/>
    </location>
</feature>
<keyword evidence="10" id="KW-0866">Nonsense-mediated mRNA decay</keyword>